<gene>
    <name evidence="2" type="ORF">Pla110_11710</name>
</gene>
<keyword evidence="1" id="KW-1133">Transmembrane helix</keyword>
<evidence type="ECO:0008006" key="4">
    <source>
        <dbReference type="Google" id="ProtNLM"/>
    </source>
</evidence>
<name>A0A518CJR0_9PLAN</name>
<reference evidence="2 3" key="1">
    <citation type="submission" date="2019-02" db="EMBL/GenBank/DDBJ databases">
        <title>Deep-cultivation of Planctomycetes and their phenomic and genomic characterization uncovers novel biology.</title>
        <authorList>
            <person name="Wiegand S."/>
            <person name="Jogler M."/>
            <person name="Boedeker C."/>
            <person name="Pinto D."/>
            <person name="Vollmers J."/>
            <person name="Rivas-Marin E."/>
            <person name="Kohn T."/>
            <person name="Peeters S.H."/>
            <person name="Heuer A."/>
            <person name="Rast P."/>
            <person name="Oberbeckmann S."/>
            <person name="Bunk B."/>
            <person name="Jeske O."/>
            <person name="Meyerdierks A."/>
            <person name="Storesund J.E."/>
            <person name="Kallscheuer N."/>
            <person name="Luecker S."/>
            <person name="Lage O.M."/>
            <person name="Pohl T."/>
            <person name="Merkel B.J."/>
            <person name="Hornburger P."/>
            <person name="Mueller R.-W."/>
            <person name="Bruemmer F."/>
            <person name="Labrenz M."/>
            <person name="Spormann A.M."/>
            <person name="Op den Camp H."/>
            <person name="Overmann J."/>
            <person name="Amann R."/>
            <person name="Jetten M.S.M."/>
            <person name="Mascher T."/>
            <person name="Medema M.H."/>
            <person name="Devos D.P."/>
            <person name="Kaster A.-K."/>
            <person name="Ovreas L."/>
            <person name="Rohde M."/>
            <person name="Galperin M.Y."/>
            <person name="Jogler C."/>
        </authorList>
    </citation>
    <scope>NUCLEOTIDE SEQUENCE [LARGE SCALE GENOMIC DNA]</scope>
    <source>
        <strain evidence="2 3">Pla110</strain>
    </source>
</reference>
<feature type="transmembrane region" description="Helical" evidence="1">
    <location>
        <begin position="18"/>
        <end position="37"/>
    </location>
</feature>
<evidence type="ECO:0000313" key="2">
    <source>
        <dbReference type="EMBL" id="QDU79461.1"/>
    </source>
</evidence>
<dbReference type="SUPFAM" id="SSF103473">
    <property type="entry name" value="MFS general substrate transporter"/>
    <property type="match status" value="1"/>
</dbReference>
<feature type="transmembrane region" description="Helical" evidence="1">
    <location>
        <begin position="182"/>
        <end position="203"/>
    </location>
</feature>
<evidence type="ECO:0000313" key="3">
    <source>
        <dbReference type="Proteomes" id="UP000317178"/>
    </source>
</evidence>
<dbReference type="InterPro" id="IPR043745">
    <property type="entry name" value="DUF5690"/>
</dbReference>
<dbReference type="InterPro" id="IPR036259">
    <property type="entry name" value="MFS_trans_sf"/>
</dbReference>
<feature type="transmembrane region" description="Helical" evidence="1">
    <location>
        <begin position="370"/>
        <end position="388"/>
    </location>
</feature>
<dbReference type="EMBL" id="CP036281">
    <property type="protein sequence ID" value="QDU79461.1"/>
    <property type="molecule type" value="Genomic_DNA"/>
</dbReference>
<feature type="transmembrane region" description="Helical" evidence="1">
    <location>
        <begin position="304"/>
        <end position="324"/>
    </location>
</feature>
<dbReference type="AlphaFoldDB" id="A0A518CJR0"/>
<keyword evidence="3" id="KW-1185">Reference proteome</keyword>
<keyword evidence="1" id="KW-0472">Membrane</keyword>
<feature type="transmembrane region" description="Helical" evidence="1">
    <location>
        <begin position="146"/>
        <end position="167"/>
    </location>
</feature>
<keyword evidence="1" id="KW-0812">Transmembrane</keyword>
<feature type="transmembrane region" description="Helical" evidence="1">
    <location>
        <begin position="87"/>
        <end position="107"/>
    </location>
</feature>
<feature type="transmembrane region" description="Helical" evidence="1">
    <location>
        <begin position="275"/>
        <end position="297"/>
    </location>
</feature>
<feature type="transmembrane region" description="Helical" evidence="1">
    <location>
        <begin position="330"/>
        <end position="350"/>
    </location>
</feature>
<protein>
    <recommendedName>
        <fullName evidence="4">Major Facilitator Superfamily protein</fullName>
    </recommendedName>
</protein>
<feature type="transmembrane region" description="Helical" evidence="1">
    <location>
        <begin position="231"/>
        <end position="255"/>
    </location>
</feature>
<dbReference type="Pfam" id="PF18943">
    <property type="entry name" value="DUF5690"/>
    <property type="match status" value="1"/>
</dbReference>
<dbReference type="Proteomes" id="UP000317178">
    <property type="component" value="Chromosome"/>
</dbReference>
<sequence length="442" mass="49721">MSSSWITKKLEKSSPTTFSVYCIVAAFGAYFCMYAFRKPFTAATYEGYEQFEISLKTVLVTSQVFGYMVSKFVGIKIISEMPSTRRSLAFLLLIGIAEGALLLYALVPLPYKFLCLFLNGLPLGMIFGLVLSYLEGRRVTEALNAGLCASFILSSGVVKSIGVWLITGVNIPGYGMVTFSPFWMPFVEGMLFLLPLFFFVWMLRQIPPPQAEDIAQRSERRPMTKADRWEFFNTYAFGLSCMILTYILLTIVRSIRDDFATEIWIGLGQKDQPEVFTQSEFLVMLGVTVINGAAIFIRNNRTAFRTAVITMSGGFMLTCLSVWGYQSETLGGFAFMVISGLGMYVPYVAFHTTLFERMIAVFRAKSNLGYLMYLADATGYLGYVFIMVLRNFTVLEVNHLKLYLNSSIWISAISLLCMIASLIYFERKMIRHAASLPEPAVT</sequence>
<organism evidence="2 3">
    <name type="scientific">Polystyrenella longa</name>
    <dbReference type="NCBI Taxonomy" id="2528007"/>
    <lineage>
        <taxon>Bacteria</taxon>
        <taxon>Pseudomonadati</taxon>
        <taxon>Planctomycetota</taxon>
        <taxon>Planctomycetia</taxon>
        <taxon>Planctomycetales</taxon>
        <taxon>Planctomycetaceae</taxon>
        <taxon>Polystyrenella</taxon>
    </lineage>
</organism>
<evidence type="ECO:0000256" key="1">
    <source>
        <dbReference type="SAM" id="Phobius"/>
    </source>
</evidence>
<feature type="transmembrane region" description="Helical" evidence="1">
    <location>
        <begin position="113"/>
        <end position="134"/>
    </location>
</feature>
<dbReference type="KEGG" id="plon:Pla110_11710"/>
<feature type="transmembrane region" description="Helical" evidence="1">
    <location>
        <begin position="408"/>
        <end position="425"/>
    </location>
</feature>
<proteinExistence type="predicted"/>
<dbReference type="OrthoDB" id="182994at2"/>
<dbReference type="RefSeq" id="WP_144994081.1">
    <property type="nucleotide sequence ID" value="NZ_CP036281.1"/>
</dbReference>
<accession>A0A518CJR0</accession>